<dbReference type="InterPro" id="IPR035965">
    <property type="entry name" value="PAS-like_dom_sf"/>
</dbReference>
<feature type="domain" description="HAMP" evidence="18">
    <location>
        <begin position="205"/>
        <end position="257"/>
    </location>
</feature>
<sequence length="615" mass="68543">MIRWTLRKKILCGYGVSLTLTIIIFIWAFINLLHLGRASDNILKRNYKSILAADLMMNAVDQQNNAALLMLLGEREQMLRQFHDDESQFLQWLGKAQDNITEEGEPETLAAIQTTYSSYLTRFSEINLSTPLEKDMALKLYHEEVLPLFISVRKHCLTLREINQIAMFRSSEHAGTLAEQARWSLLIIGIAAVGVGIGFSLLLSTIIVKPLQHLMVATKSISDGNYETELAPQSSDELGLLATEFNLMAKRIKAYQELNIQQKILEQKKNDAILRNIDDGIVVVDADLKIVTINAMAIKILGVSEQDCHDRHFLEVFNNEPLFEHIKQTIESGKPSRLEEGKNVFSIQTGQATNYYEFSITPIRVKETESVFYAALLLRNITRLKELDRLKSEFVMIASHELRTPLTSVDMSIGLLRESATPRLDEGERELLEAAHEETQRLKALVSDLLDVSKIEAGKMELDVQTVSVAPLIEKAMTLLKAQIEAKGLILSSEIHDDAAAVKADVNKITWVLTNLMANALRFTEKGGSITLSAEKVGAYLHLSVKDTGTGIPYEYQSKIFDKFVQVNDSRNAGGTGLGLAICKEIVRAHGGAIWVDSTPGKGSVFTFTLPIVSS</sequence>
<dbReference type="InterPro" id="IPR003661">
    <property type="entry name" value="HisK_dim/P_dom"/>
</dbReference>
<dbReference type="CDD" id="cd16922">
    <property type="entry name" value="HATPase_EvgS-ArcB-TorS-like"/>
    <property type="match status" value="1"/>
</dbReference>
<dbReference type="GO" id="GO:0030295">
    <property type="term" value="F:protein kinase activator activity"/>
    <property type="evidence" value="ECO:0007669"/>
    <property type="project" value="TreeGrafter"/>
</dbReference>
<dbReference type="InterPro" id="IPR003594">
    <property type="entry name" value="HATPase_dom"/>
</dbReference>
<dbReference type="SMART" id="SM00091">
    <property type="entry name" value="PAS"/>
    <property type="match status" value="1"/>
</dbReference>
<keyword evidence="7" id="KW-0808">Transferase</keyword>
<dbReference type="Gene3D" id="3.30.565.10">
    <property type="entry name" value="Histidine kinase-like ATPase, C-terminal domain"/>
    <property type="match status" value="1"/>
</dbReference>
<dbReference type="InterPro" id="IPR036097">
    <property type="entry name" value="HisK_dim/P_sf"/>
</dbReference>
<dbReference type="NCBIfam" id="TIGR00229">
    <property type="entry name" value="sensory_box"/>
    <property type="match status" value="1"/>
</dbReference>
<evidence type="ECO:0000256" key="10">
    <source>
        <dbReference type="ARBA" id="ARBA00022777"/>
    </source>
</evidence>
<evidence type="ECO:0000256" key="1">
    <source>
        <dbReference type="ARBA" id="ARBA00000085"/>
    </source>
</evidence>
<dbReference type="InterPro" id="IPR000014">
    <property type="entry name" value="PAS"/>
</dbReference>
<dbReference type="SUPFAM" id="SSF158472">
    <property type="entry name" value="HAMP domain-like"/>
    <property type="match status" value="1"/>
</dbReference>
<keyword evidence="8 15" id="KW-0812">Transmembrane</keyword>
<keyword evidence="12 15" id="KW-1133">Transmembrane helix</keyword>
<dbReference type="EC" id="2.7.13.3" evidence="4"/>
<dbReference type="Pfam" id="PF00672">
    <property type="entry name" value="HAMP"/>
    <property type="match status" value="1"/>
</dbReference>
<evidence type="ECO:0000256" key="12">
    <source>
        <dbReference type="ARBA" id="ARBA00022989"/>
    </source>
</evidence>
<dbReference type="PROSITE" id="PS50109">
    <property type="entry name" value="HIS_KIN"/>
    <property type="match status" value="1"/>
</dbReference>
<comment type="catalytic activity">
    <reaction evidence="1">
        <text>ATP + protein L-histidine = ADP + protein N-phospho-L-histidine.</text>
        <dbReference type="EC" id="2.7.13.3"/>
    </reaction>
</comment>
<dbReference type="PROSITE" id="PS50885">
    <property type="entry name" value="HAMP"/>
    <property type="match status" value="1"/>
</dbReference>
<dbReference type="SUPFAM" id="SSF47384">
    <property type="entry name" value="Homodimeric domain of signal transducing histidine kinase"/>
    <property type="match status" value="1"/>
</dbReference>
<dbReference type="InterPro" id="IPR050351">
    <property type="entry name" value="BphY/WalK/GraS-like"/>
</dbReference>
<dbReference type="PROSITE" id="PS50112">
    <property type="entry name" value="PAS"/>
    <property type="match status" value="1"/>
</dbReference>
<protein>
    <recommendedName>
        <fullName evidence="4">histidine kinase</fullName>
        <ecNumber evidence="4">2.7.13.3</ecNumber>
    </recommendedName>
</protein>
<evidence type="ECO:0000259" key="16">
    <source>
        <dbReference type="PROSITE" id="PS50109"/>
    </source>
</evidence>
<evidence type="ECO:0000313" key="19">
    <source>
        <dbReference type="EMBL" id="GAK49618.1"/>
    </source>
</evidence>
<evidence type="ECO:0000256" key="9">
    <source>
        <dbReference type="ARBA" id="ARBA00022741"/>
    </source>
</evidence>
<keyword evidence="14 15" id="KW-0472">Membrane</keyword>
<dbReference type="GO" id="GO:0000155">
    <property type="term" value="F:phosphorelay sensor kinase activity"/>
    <property type="evidence" value="ECO:0007669"/>
    <property type="project" value="InterPro"/>
</dbReference>
<evidence type="ECO:0000256" key="11">
    <source>
        <dbReference type="ARBA" id="ARBA00022840"/>
    </source>
</evidence>
<dbReference type="SMART" id="SM00388">
    <property type="entry name" value="HisKA"/>
    <property type="match status" value="1"/>
</dbReference>
<gene>
    <name evidence="19" type="ORF">U14_00841</name>
</gene>
<dbReference type="GO" id="GO:0006355">
    <property type="term" value="P:regulation of DNA-templated transcription"/>
    <property type="evidence" value="ECO:0007669"/>
    <property type="project" value="InterPro"/>
</dbReference>
<feature type="domain" description="Histidine kinase" evidence="16">
    <location>
        <begin position="397"/>
        <end position="614"/>
    </location>
</feature>
<dbReference type="PRINTS" id="PR00344">
    <property type="entry name" value="BCTRLSENSOR"/>
</dbReference>
<dbReference type="PANTHER" id="PTHR42878">
    <property type="entry name" value="TWO-COMPONENT HISTIDINE KINASE"/>
    <property type="match status" value="1"/>
</dbReference>
<evidence type="ECO:0000256" key="4">
    <source>
        <dbReference type="ARBA" id="ARBA00012438"/>
    </source>
</evidence>
<dbReference type="Gene3D" id="6.10.340.10">
    <property type="match status" value="1"/>
</dbReference>
<reference evidence="19" key="1">
    <citation type="journal article" date="2015" name="PeerJ">
        <title>First genomic representation of candidate bacterial phylum KSB3 points to enhanced environmental sensing as a trigger of wastewater bulking.</title>
        <authorList>
            <person name="Sekiguchi Y."/>
            <person name="Ohashi A."/>
            <person name="Parks D.H."/>
            <person name="Yamauchi T."/>
            <person name="Tyson G.W."/>
            <person name="Hugenholtz P."/>
        </authorList>
    </citation>
    <scope>NUCLEOTIDE SEQUENCE [LARGE SCALE GENOMIC DNA]</scope>
</reference>
<evidence type="ECO:0000256" key="5">
    <source>
        <dbReference type="ARBA" id="ARBA00022475"/>
    </source>
</evidence>
<keyword evidence="13" id="KW-0902">Two-component regulatory system</keyword>
<dbReference type="Pfam" id="PF00989">
    <property type="entry name" value="PAS"/>
    <property type="match status" value="1"/>
</dbReference>
<evidence type="ECO:0000256" key="7">
    <source>
        <dbReference type="ARBA" id="ARBA00022679"/>
    </source>
</evidence>
<evidence type="ECO:0000256" key="3">
    <source>
        <dbReference type="ARBA" id="ARBA00004236"/>
    </source>
</evidence>
<dbReference type="InterPro" id="IPR003660">
    <property type="entry name" value="HAMP_dom"/>
</dbReference>
<comment type="subcellular location">
    <subcellularLocation>
        <location evidence="3">Cell membrane</location>
    </subcellularLocation>
    <subcellularLocation>
        <location evidence="2">Membrane</location>
        <topology evidence="2">Multi-pass membrane protein</topology>
    </subcellularLocation>
</comment>
<feature type="transmembrane region" description="Helical" evidence="15">
    <location>
        <begin position="12"/>
        <end position="30"/>
    </location>
</feature>
<keyword evidence="11" id="KW-0067">ATP-binding</keyword>
<evidence type="ECO:0000259" key="18">
    <source>
        <dbReference type="PROSITE" id="PS50885"/>
    </source>
</evidence>
<dbReference type="InterPro" id="IPR004358">
    <property type="entry name" value="Sig_transdc_His_kin-like_C"/>
</dbReference>
<dbReference type="Proteomes" id="UP000030700">
    <property type="component" value="Unassembled WGS sequence"/>
</dbReference>
<dbReference type="GO" id="GO:0000156">
    <property type="term" value="F:phosphorelay response regulator activity"/>
    <property type="evidence" value="ECO:0007669"/>
    <property type="project" value="TreeGrafter"/>
</dbReference>
<dbReference type="SMART" id="SM00387">
    <property type="entry name" value="HATPase_c"/>
    <property type="match status" value="1"/>
</dbReference>
<accession>A0A0S6VR40</accession>
<feature type="domain" description="PAS" evidence="17">
    <location>
        <begin position="266"/>
        <end position="320"/>
    </location>
</feature>
<dbReference type="FunFam" id="3.30.565.10:FF:000023">
    <property type="entry name" value="PAS domain-containing sensor histidine kinase"/>
    <property type="match status" value="1"/>
</dbReference>
<dbReference type="SUPFAM" id="SSF55785">
    <property type="entry name" value="PYP-like sensor domain (PAS domain)"/>
    <property type="match status" value="1"/>
</dbReference>
<evidence type="ECO:0000259" key="17">
    <source>
        <dbReference type="PROSITE" id="PS50112"/>
    </source>
</evidence>
<organism evidence="19">
    <name type="scientific">Candidatus Moduliflexus flocculans</name>
    <dbReference type="NCBI Taxonomy" id="1499966"/>
    <lineage>
        <taxon>Bacteria</taxon>
        <taxon>Candidatus Moduliflexota</taxon>
        <taxon>Candidatus Moduliflexia</taxon>
        <taxon>Candidatus Moduliflexales</taxon>
        <taxon>Candidatus Moduliflexaceae</taxon>
    </lineage>
</organism>
<evidence type="ECO:0000313" key="20">
    <source>
        <dbReference type="Proteomes" id="UP000030700"/>
    </source>
</evidence>
<dbReference type="InterPro" id="IPR013767">
    <property type="entry name" value="PAS_fold"/>
</dbReference>
<dbReference type="STRING" id="1499966.U14_00841"/>
<dbReference type="Pfam" id="PF02518">
    <property type="entry name" value="HATPase_c"/>
    <property type="match status" value="1"/>
</dbReference>
<evidence type="ECO:0000256" key="6">
    <source>
        <dbReference type="ARBA" id="ARBA00022553"/>
    </source>
</evidence>
<evidence type="ECO:0000256" key="13">
    <source>
        <dbReference type="ARBA" id="ARBA00023012"/>
    </source>
</evidence>
<dbReference type="GO" id="GO:0005524">
    <property type="term" value="F:ATP binding"/>
    <property type="evidence" value="ECO:0007669"/>
    <property type="project" value="UniProtKB-KW"/>
</dbReference>
<proteinExistence type="predicted"/>
<dbReference type="Gene3D" id="3.30.450.20">
    <property type="entry name" value="PAS domain"/>
    <property type="match status" value="1"/>
</dbReference>
<dbReference type="InterPro" id="IPR005467">
    <property type="entry name" value="His_kinase_dom"/>
</dbReference>
<dbReference type="CDD" id="cd06225">
    <property type="entry name" value="HAMP"/>
    <property type="match status" value="1"/>
</dbReference>
<feature type="transmembrane region" description="Helical" evidence="15">
    <location>
        <begin position="185"/>
        <end position="208"/>
    </location>
</feature>
<dbReference type="CDD" id="cd00082">
    <property type="entry name" value="HisKA"/>
    <property type="match status" value="1"/>
</dbReference>
<keyword evidence="20" id="KW-1185">Reference proteome</keyword>
<evidence type="ECO:0000256" key="14">
    <source>
        <dbReference type="ARBA" id="ARBA00023136"/>
    </source>
</evidence>
<dbReference type="Pfam" id="PF00512">
    <property type="entry name" value="HisKA"/>
    <property type="match status" value="1"/>
</dbReference>
<dbReference type="CDD" id="cd00130">
    <property type="entry name" value="PAS"/>
    <property type="match status" value="1"/>
</dbReference>
<dbReference type="Gene3D" id="1.10.287.130">
    <property type="match status" value="1"/>
</dbReference>
<dbReference type="PANTHER" id="PTHR42878:SF7">
    <property type="entry name" value="SENSOR HISTIDINE KINASE GLRK"/>
    <property type="match status" value="1"/>
</dbReference>
<keyword evidence="10 19" id="KW-0418">Kinase</keyword>
<dbReference type="InterPro" id="IPR036890">
    <property type="entry name" value="HATPase_C_sf"/>
</dbReference>
<dbReference type="SUPFAM" id="SSF55874">
    <property type="entry name" value="ATPase domain of HSP90 chaperone/DNA topoisomerase II/histidine kinase"/>
    <property type="match status" value="1"/>
</dbReference>
<keyword evidence="5" id="KW-1003">Cell membrane</keyword>
<dbReference type="AlphaFoldDB" id="A0A0S6VR40"/>
<evidence type="ECO:0000256" key="8">
    <source>
        <dbReference type="ARBA" id="ARBA00022692"/>
    </source>
</evidence>
<evidence type="ECO:0000256" key="15">
    <source>
        <dbReference type="SAM" id="Phobius"/>
    </source>
</evidence>
<dbReference type="GO" id="GO:0005886">
    <property type="term" value="C:plasma membrane"/>
    <property type="evidence" value="ECO:0007669"/>
    <property type="project" value="UniProtKB-SubCell"/>
</dbReference>
<keyword evidence="9" id="KW-0547">Nucleotide-binding</keyword>
<evidence type="ECO:0000256" key="2">
    <source>
        <dbReference type="ARBA" id="ARBA00004141"/>
    </source>
</evidence>
<dbReference type="HOGENOM" id="CLU_000445_89_2_0"/>
<dbReference type="EMBL" id="DF820455">
    <property type="protein sequence ID" value="GAK49618.1"/>
    <property type="molecule type" value="Genomic_DNA"/>
</dbReference>
<dbReference type="GO" id="GO:0007234">
    <property type="term" value="P:osmosensory signaling via phosphorelay pathway"/>
    <property type="evidence" value="ECO:0007669"/>
    <property type="project" value="TreeGrafter"/>
</dbReference>
<keyword evidence="6" id="KW-0597">Phosphoprotein</keyword>
<name>A0A0S6VR40_9BACT</name>
<dbReference type="SMART" id="SM00304">
    <property type="entry name" value="HAMP"/>
    <property type="match status" value="1"/>
</dbReference>